<evidence type="ECO:0000313" key="2">
    <source>
        <dbReference type="Proteomes" id="UP001647509"/>
    </source>
</evidence>
<dbReference type="Proteomes" id="UP001647509">
    <property type="component" value="Unassembled WGS sequence"/>
</dbReference>
<comment type="caution">
    <text evidence="1">The sequence shown here is derived from an EMBL/GenBank/DDBJ whole genome shotgun (WGS) entry which is preliminary data.</text>
</comment>
<reference evidence="1" key="1">
    <citation type="submission" date="2021-05" db="EMBL/GenBank/DDBJ databases">
        <title>Draft genomes of bacteria isolated from model marine particles.</title>
        <authorList>
            <person name="Datta M.S."/>
            <person name="Schwartzman J.A."/>
            <person name="Enke T.N."/>
            <person name="Saavedra J."/>
            <person name="Cermak N."/>
            <person name="Cordero O.X."/>
        </authorList>
    </citation>
    <scope>NUCLEOTIDE SEQUENCE</scope>
    <source>
        <strain evidence="1">I2M19</strain>
    </source>
</reference>
<dbReference type="EMBL" id="JAHKPD010000005">
    <property type="protein sequence ID" value="MBU2949309.1"/>
    <property type="molecule type" value="Genomic_DNA"/>
</dbReference>
<accession>A0ACC5U4Y2</accession>
<sequence>MEKFNFLLLLRKKIRVCIVNRNKCFKHLIAILILLAVNQNVFAQDKTVTGSVFDAVSQQPLAGATVLIKGTSNGTSTDFDGQFTLNTNSGSKTIVVSYVGYATQELAISGKTNFIINLAEDSNALNEVVITALGIKKEEKALGYAVQNVEGGALTTAPEANVLSNLTGKVAGLTVYNSTEFYTTPDISLRGETPLVVIDGVPTDTNFYNISASDIESMDVLKGATASALYGSRGAGGAIMITTKKGPKGKTVVNISSSSTFNAGFIAVPERQTVYGSGDNGRYSYVDGAGGGTNDAGTYIWGPRLDVRDSSTASGWKEISQWDSPVDPVTGDRIPTPWVSRGKDNLDSFLRPGFITTNNINVSSSSEKGTYRVSATHTFQEGQVPNTKLNNVTINVNGSTKIGAVDVQSSITYNKQFSPNTPTTGYTSNSYIYNLLVWSGVDFDVRDFKDYWEIEDVQQRYYQTTPFYNNPYFLANENLNGYYEDGAYGYLNLSWEIIEGLSVTSRTGFNSNNVRTTTNTPISQGQGLGNYSEFSRYDFTVNSDLLLIYDKEITDDFNLNVLAGATLNYNQYRSLGASTDGLNTPGFFALSNSTNPVSATNYQKQRQVNSAYGKLSLGYKNAIFLDVTGRNDWSTTLPADSQSFFYPSAALSTVISELVELPEVISFVKLRGSWTLSKEDIDLENVFDIYRLNPVYAVSANSWQGQSTASYPGTIRGGGLLPEETRSYEVGADLRFFKSRLKLDFAYFNNLTSNIISDAPVSNASGFTSISTNTKERFETRGFEVTLDATPIKTDDFQWNTLINWSTFNTYRNRLDPDFSANNYWVEEGARTDQFLIYDWERDPEGNIVHSNGFPVQSDNLSVRGFSNPDYVWAFINNVNYKDFSLSFSFDGRVGGLVHSRTEQSLWFGGAHPDAVNEYREASTNGINNYVAPGVVVVSGELTYNDRGEVINDTREFAPNTQQVSYITYQKRYNPSVFNGATEQNIFKETFAKLRELSIGYSIPKATCEDIGLSSMNINLVGRNLFLFNTDLDFVDPDRGEDDIASPSQRNIGFNIQVSF</sequence>
<proteinExistence type="predicted"/>
<evidence type="ECO:0000313" key="1">
    <source>
        <dbReference type="EMBL" id="MBU2949309.1"/>
    </source>
</evidence>
<gene>
    <name evidence="1" type="ORF">KO493_01180</name>
</gene>
<organism evidence="1 2">
    <name type="scientific">Pseudotamlana agarivorans</name>
    <dbReference type="NCBI Taxonomy" id="481183"/>
    <lineage>
        <taxon>Bacteria</taxon>
        <taxon>Pseudomonadati</taxon>
        <taxon>Bacteroidota</taxon>
        <taxon>Flavobacteriia</taxon>
        <taxon>Flavobacteriales</taxon>
        <taxon>Flavobacteriaceae</taxon>
        <taxon>Pseudotamlana</taxon>
    </lineage>
</organism>
<name>A0ACC5U4Y2_9FLAO</name>
<keyword evidence="2" id="KW-1185">Reference proteome</keyword>
<protein>
    <submittedName>
        <fullName evidence="1">SusC/RagA family TonB-linked outer membrane protein</fullName>
    </submittedName>
</protein>